<dbReference type="GO" id="GO:0006493">
    <property type="term" value="P:protein O-linked glycosylation"/>
    <property type="evidence" value="ECO:0007669"/>
    <property type="project" value="TreeGrafter"/>
</dbReference>
<dbReference type="GO" id="GO:0005794">
    <property type="term" value="C:Golgi apparatus"/>
    <property type="evidence" value="ECO:0007669"/>
    <property type="project" value="TreeGrafter"/>
</dbReference>
<sequence>MRNKDLIRFGEISPLLQFSVFVSDRIALNRSLADYRKPSCRSKKYRGTVTRFSHNISAFLKYPVLDEAVKKYPVSVKIIRNKQRVGLIRARLMGAQEATGDVLTFLDSHCECTEGWLEPMLDRIKENR</sequence>
<dbReference type="Proteomes" id="UP000053660">
    <property type="component" value="Unassembled WGS sequence"/>
</dbReference>
<evidence type="ECO:0000313" key="4">
    <source>
        <dbReference type="Proteomes" id="UP000053660"/>
    </source>
</evidence>
<keyword evidence="1" id="KW-1015">Disulfide bond</keyword>
<proteinExistence type="predicted"/>
<dbReference type="Pfam" id="PF00535">
    <property type="entry name" value="Glycos_transf_2"/>
    <property type="match status" value="1"/>
</dbReference>
<accession>A0A0B1TFV0</accession>
<dbReference type="OrthoDB" id="5863844at2759"/>
<feature type="domain" description="Glycosyltransferase 2-like" evidence="2">
    <location>
        <begin position="67"/>
        <end position="127"/>
    </location>
</feature>
<dbReference type="PANTHER" id="PTHR11675">
    <property type="entry name" value="N-ACETYLGALACTOSAMINYLTRANSFERASE"/>
    <property type="match status" value="1"/>
</dbReference>
<dbReference type="EMBL" id="KN549669">
    <property type="protein sequence ID" value="KHJ96438.1"/>
    <property type="molecule type" value="Genomic_DNA"/>
</dbReference>
<dbReference type="AlphaFoldDB" id="A0A0B1TFV0"/>
<dbReference type="PANTHER" id="PTHR11675:SF118">
    <property type="entry name" value="POLYPEPTIDE N-ACETYLGALACTOSAMINYLTRANSFERASE 3"/>
    <property type="match status" value="1"/>
</dbReference>
<evidence type="ECO:0000259" key="2">
    <source>
        <dbReference type="Pfam" id="PF00535"/>
    </source>
</evidence>
<dbReference type="InterPro" id="IPR001173">
    <property type="entry name" value="Glyco_trans_2-like"/>
</dbReference>
<dbReference type="GO" id="GO:0004653">
    <property type="term" value="F:polypeptide N-acetylgalactosaminyltransferase activity"/>
    <property type="evidence" value="ECO:0007669"/>
    <property type="project" value="TreeGrafter"/>
</dbReference>
<name>A0A0B1TFV0_OESDE</name>
<evidence type="ECO:0000313" key="3">
    <source>
        <dbReference type="EMBL" id="KHJ96438.1"/>
    </source>
</evidence>
<reference evidence="3 4" key="1">
    <citation type="submission" date="2014-03" db="EMBL/GenBank/DDBJ databases">
        <title>Draft genome of the hookworm Oesophagostomum dentatum.</title>
        <authorList>
            <person name="Mitreva M."/>
        </authorList>
    </citation>
    <scope>NUCLEOTIDE SEQUENCE [LARGE SCALE GENOMIC DNA]</scope>
    <source>
        <strain evidence="3 4">OD-Hann</strain>
    </source>
</reference>
<keyword evidence="4" id="KW-1185">Reference proteome</keyword>
<evidence type="ECO:0000256" key="1">
    <source>
        <dbReference type="ARBA" id="ARBA00023157"/>
    </source>
</evidence>
<dbReference type="SUPFAM" id="SSF53448">
    <property type="entry name" value="Nucleotide-diphospho-sugar transferases"/>
    <property type="match status" value="1"/>
</dbReference>
<dbReference type="Gene3D" id="3.90.550.10">
    <property type="entry name" value="Spore Coat Polysaccharide Biosynthesis Protein SpsA, Chain A"/>
    <property type="match status" value="2"/>
</dbReference>
<gene>
    <name evidence="3" type="ORF">OESDEN_03598</name>
</gene>
<organism evidence="3 4">
    <name type="scientific">Oesophagostomum dentatum</name>
    <name type="common">Nodular worm</name>
    <dbReference type="NCBI Taxonomy" id="61180"/>
    <lineage>
        <taxon>Eukaryota</taxon>
        <taxon>Metazoa</taxon>
        <taxon>Ecdysozoa</taxon>
        <taxon>Nematoda</taxon>
        <taxon>Chromadorea</taxon>
        <taxon>Rhabditida</taxon>
        <taxon>Rhabditina</taxon>
        <taxon>Rhabditomorpha</taxon>
        <taxon>Strongyloidea</taxon>
        <taxon>Strongylidae</taxon>
        <taxon>Oesophagostomum</taxon>
    </lineage>
</organism>
<protein>
    <recommendedName>
        <fullName evidence="2">Glycosyltransferase 2-like domain-containing protein</fullName>
    </recommendedName>
</protein>
<dbReference type="InterPro" id="IPR029044">
    <property type="entry name" value="Nucleotide-diphossugar_trans"/>
</dbReference>